<dbReference type="InterPro" id="IPR011989">
    <property type="entry name" value="ARM-like"/>
</dbReference>
<keyword evidence="1" id="KW-0677">Repeat</keyword>
<dbReference type="InterPro" id="IPR033133">
    <property type="entry name" value="PUM-HD"/>
</dbReference>
<dbReference type="Proteomes" id="UP001443914">
    <property type="component" value="Unassembled WGS sequence"/>
</dbReference>
<dbReference type="PANTHER" id="PTHR12537:SF119">
    <property type="entry name" value="PUMILIO HOMOLOG 6, CHLOROPLASTIC"/>
    <property type="match status" value="1"/>
</dbReference>
<name>A0AAW1LIG9_SAPOF</name>
<feature type="repeat" description="Pumilio" evidence="4">
    <location>
        <begin position="143"/>
        <end position="184"/>
    </location>
</feature>
<dbReference type="PANTHER" id="PTHR12537">
    <property type="entry name" value="RNA BINDING PROTEIN PUMILIO-RELATED"/>
    <property type="match status" value="1"/>
</dbReference>
<dbReference type="SUPFAM" id="SSF48371">
    <property type="entry name" value="ARM repeat"/>
    <property type="match status" value="1"/>
</dbReference>
<dbReference type="EMBL" id="JBDFQZ010000004">
    <property type="protein sequence ID" value="KAK9733031.1"/>
    <property type="molecule type" value="Genomic_DNA"/>
</dbReference>
<dbReference type="Pfam" id="PF00806">
    <property type="entry name" value="PUF"/>
    <property type="match status" value="5"/>
</dbReference>
<accession>A0AAW1LIG9</accession>
<evidence type="ECO:0000313" key="7">
    <source>
        <dbReference type="Proteomes" id="UP001443914"/>
    </source>
</evidence>
<dbReference type="PROSITE" id="PS50302">
    <property type="entry name" value="PUM"/>
    <property type="match status" value="4"/>
</dbReference>
<comment type="caution">
    <text evidence="6">The sequence shown here is derived from an EMBL/GenBank/DDBJ whole genome shotgun (WGS) entry which is preliminary data.</text>
</comment>
<feature type="repeat" description="Pumilio" evidence="4">
    <location>
        <begin position="1"/>
        <end position="30"/>
    </location>
</feature>
<evidence type="ECO:0000313" key="6">
    <source>
        <dbReference type="EMBL" id="KAK9733031.1"/>
    </source>
</evidence>
<dbReference type="GO" id="GO:0003729">
    <property type="term" value="F:mRNA binding"/>
    <property type="evidence" value="ECO:0007669"/>
    <property type="project" value="TreeGrafter"/>
</dbReference>
<sequence length="218" mass="24661">MRCVHEKNGNHVIQKCIESVSTEKIGFILSSFHGQVSALSSHPYGCRVIQRVLEHCSDEQVSRGIVDEILKSACTLAQDPYGNYVTQSFQHILDTGKPHERSQIIRKLAGKFIGMSQLNYASNVIEKCLIYGDASEHDLIIEEFIAESDNNDALLMLMKDQFANHVNQKIFDIGTEKQKETFLNCIKTHLSVLKIFTYAKQIVARYEQLTEGTTHDQA</sequence>
<proteinExistence type="predicted"/>
<reference evidence="6" key="1">
    <citation type="submission" date="2024-03" db="EMBL/GenBank/DDBJ databases">
        <title>WGS assembly of Saponaria officinalis var. Norfolk2.</title>
        <authorList>
            <person name="Jenkins J."/>
            <person name="Shu S."/>
            <person name="Grimwood J."/>
            <person name="Barry K."/>
            <person name="Goodstein D."/>
            <person name="Schmutz J."/>
            <person name="Leebens-Mack J."/>
            <person name="Osbourn A."/>
        </authorList>
    </citation>
    <scope>NUCLEOTIDE SEQUENCE [LARGE SCALE GENOMIC DNA]</scope>
    <source>
        <strain evidence="6">JIC</strain>
    </source>
</reference>
<feature type="repeat" description="Pumilio" evidence="4">
    <location>
        <begin position="107"/>
        <end position="142"/>
    </location>
</feature>
<evidence type="ECO:0000256" key="4">
    <source>
        <dbReference type="PROSITE-ProRule" id="PRU00317"/>
    </source>
</evidence>
<evidence type="ECO:0000256" key="3">
    <source>
        <dbReference type="ARBA" id="ARBA00022884"/>
    </source>
</evidence>
<dbReference type="SMART" id="SM00025">
    <property type="entry name" value="Pumilio"/>
    <property type="match status" value="5"/>
</dbReference>
<gene>
    <name evidence="6" type="ORF">RND81_04G039500</name>
</gene>
<dbReference type="InterPro" id="IPR016024">
    <property type="entry name" value="ARM-type_fold"/>
</dbReference>
<dbReference type="InterPro" id="IPR001313">
    <property type="entry name" value="Pumilio_RNA-bd_rpt"/>
</dbReference>
<dbReference type="Gene3D" id="1.25.10.10">
    <property type="entry name" value="Leucine-rich Repeat Variant"/>
    <property type="match status" value="1"/>
</dbReference>
<dbReference type="GO" id="GO:0005737">
    <property type="term" value="C:cytoplasm"/>
    <property type="evidence" value="ECO:0007669"/>
    <property type="project" value="TreeGrafter"/>
</dbReference>
<feature type="repeat" description="Pumilio" evidence="4">
    <location>
        <begin position="31"/>
        <end position="67"/>
    </location>
</feature>
<evidence type="ECO:0000256" key="2">
    <source>
        <dbReference type="ARBA" id="ARBA00022845"/>
    </source>
</evidence>
<evidence type="ECO:0000256" key="1">
    <source>
        <dbReference type="ARBA" id="ARBA00022737"/>
    </source>
</evidence>
<keyword evidence="3" id="KW-0694">RNA-binding</keyword>
<feature type="domain" description="PUM-HD" evidence="5">
    <location>
        <begin position="1"/>
        <end position="210"/>
    </location>
</feature>
<keyword evidence="2" id="KW-0810">Translation regulation</keyword>
<dbReference type="AlphaFoldDB" id="A0AAW1LIG9"/>
<protein>
    <recommendedName>
        <fullName evidence="5">PUM-HD domain-containing protein</fullName>
    </recommendedName>
</protein>
<dbReference type="PROSITE" id="PS50303">
    <property type="entry name" value="PUM_HD"/>
    <property type="match status" value="1"/>
</dbReference>
<organism evidence="6 7">
    <name type="scientific">Saponaria officinalis</name>
    <name type="common">Common soapwort</name>
    <name type="synonym">Lychnis saponaria</name>
    <dbReference type="NCBI Taxonomy" id="3572"/>
    <lineage>
        <taxon>Eukaryota</taxon>
        <taxon>Viridiplantae</taxon>
        <taxon>Streptophyta</taxon>
        <taxon>Embryophyta</taxon>
        <taxon>Tracheophyta</taxon>
        <taxon>Spermatophyta</taxon>
        <taxon>Magnoliopsida</taxon>
        <taxon>eudicotyledons</taxon>
        <taxon>Gunneridae</taxon>
        <taxon>Pentapetalae</taxon>
        <taxon>Caryophyllales</taxon>
        <taxon>Caryophyllaceae</taxon>
        <taxon>Caryophylleae</taxon>
        <taxon>Saponaria</taxon>
    </lineage>
</organism>
<evidence type="ECO:0000259" key="5">
    <source>
        <dbReference type="PROSITE" id="PS50303"/>
    </source>
</evidence>
<dbReference type="GO" id="GO:0006417">
    <property type="term" value="P:regulation of translation"/>
    <property type="evidence" value="ECO:0007669"/>
    <property type="project" value="UniProtKB-KW"/>
</dbReference>
<keyword evidence="7" id="KW-1185">Reference proteome</keyword>